<evidence type="ECO:0000256" key="2">
    <source>
        <dbReference type="SAM" id="Phobius"/>
    </source>
</evidence>
<reference evidence="4" key="1">
    <citation type="submission" date="2021-01" db="EMBL/GenBank/DDBJ databases">
        <authorList>
            <person name="Corre E."/>
            <person name="Pelletier E."/>
            <person name="Niang G."/>
            <person name="Scheremetjew M."/>
            <person name="Finn R."/>
            <person name="Kale V."/>
            <person name="Holt S."/>
            <person name="Cochrane G."/>
            <person name="Meng A."/>
            <person name="Brown T."/>
            <person name="Cohen L."/>
        </authorList>
    </citation>
    <scope>NUCLEOTIDE SEQUENCE</scope>
    <source>
        <strain evidence="4">Pop2</strain>
    </source>
</reference>
<dbReference type="AlphaFoldDB" id="A0A7S1ZEN2"/>
<organism evidence="4">
    <name type="scientific">Ditylum brightwellii</name>
    <dbReference type="NCBI Taxonomy" id="49249"/>
    <lineage>
        <taxon>Eukaryota</taxon>
        <taxon>Sar</taxon>
        <taxon>Stramenopiles</taxon>
        <taxon>Ochrophyta</taxon>
        <taxon>Bacillariophyta</taxon>
        <taxon>Mediophyceae</taxon>
        <taxon>Lithodesmiophycidae</taxon>
        <taxon>Lithodesmiales</taxon>
        <taxon>Lithodesmiaceae</taxon>
        <taxon>Ditylum</taxon>
    </lineage>
</organism>
<proteinExistence type="predicted"/>
<evidence type="ECO:0000313" key="4">
    <source>
        <dbReference type="EMBL" id="CAD9336748.1"/>
    </source>
</evidence>
<evidence type="ECO:0000256" key="1">
    <source>
        <dbReference type="SAM" id="MobiDB-lite"/>
    </source>
</evidence>
<feature type="region of interest" description="Disordered" evidence="1">
    <location>
        <begin position="104"/>
        <end position="125"/>
    </location>
</feature>
<name>A0A7S1ZEN2_9STRA</name>
<gene>
    <name evidence="4" type="ORF">DBRI1063_LOCUS14431</name>
</gene>
<feature type="domain" description="Nucleotide-diphospho-sugar transferase" evidence="3">
    <location>
        <begin position="342"/>
        <end position="558"/>
    </location>
</feature>
<feature type="transmembrane region" description="Helical" evidence="2">
    <location>
        <begin position="33"/>
        <end position="52"/>
    </location>
</feature>
<dbReference type="InterPro" id="IPR052636">
    <property type="entry name" value="UDP-D-xylose:L-fucose_XylT"/>
</dbReference>
<feature type="region of interest" description="Disordered" evidence="1">
    <location>
        <begin position="1"/>
        <end position="21"/>
    </location>
</feature>
<feature type="compositionally biased region" description="Polar residues" evidence="1">
    <location>
        <begin position="1"/>
        <end position="10"/>
    </location>
</feature>
<keyword evidence="2" id="KW-0812">Transmembrane</keyword>
<dbReference type="Pfam" id="PF03407">
    <property type="entry name" value="Nucleotid_trans"/>
    <property type="match status" value="1"/>
</dbReference>
<dbReference type="GO" id="GO:0005794">
    <property type="term" value="C:Golgi apparatus"/>
    <property type="evidence" value="ECO:0007669"/>
    <property type="project" value="TreeGrafter"/>
</dbReference>
<dbReference type="InterPro" id="IPR005069">
    <property type="entry name" value="Nucl-diP-sugar_transferase"/>
</dbReference>
<sequence length="627" mass="70269">MVRISSQSNRGGLVGGGKANSSSCKWKVATYKILVYIAMSSVCFYGGILAGMHASVNGVGQMEINVGCSQVGGEKGMPGESKKERMMQELVQKRYDEELMKHQLSKKNKQGTTENNNGDNPWADAQNAKFKKTTSSFLLGAARTTKESFMDVFEMGLPSEDIKSGGSDVLVLYQAKSSLPSVNHKELRESAIYNNPKNCIPSATADIVTESCTTMNVISTNPRDNQCIAIVGNYESYHVQKWMRLPETKGALDRSLPLRFVSRVQNSNGVNAVKVPMGKQSKYHWNMLGPFLDSFADSKSILDPILSRINKNKVVTVLTCNFGQSELLINFVCSAKSRGLDIRNVLVFATDEETRDLAIGLGLETFYDEKIYKDVPTDEAGAYGDKKFSAMMYAKVVCVQMVLMLGYDVLFQDVDIVWYKDPMTYLQNPNMINQDYDVYFQDDGNRQPRYAPYSANSGFYFVRHNDRTQYLFTALLYAGDAIKATGSHQQVLVGLLAEHSSLFGLKVKILDQSEDGFPGGYHYHNDHKFMRRFVKGETDTYLFHMSWTNNKDNKIKFFQQMGDWYVNDKCVSTKPQIILNSATSESKSLIAPCCAAEPLVSCHYRDKPSKIPCRDSQPIDNGGRSFW</sequence>
<dbReference type="PANTHER" id="PTHR47032:SF1">
    <property type="entry name" value="UDP-D-XYLOSE:L-FUCOSE ALPHA-1,3-D-XYLOSYLTRANSFERASE-RELATED"/>
    <property type="match status" value="1"/>
</dbReference>
<dbReference type="GO" id="GO:0016757">
    <property type="term" value="F:glycosyltransferase activity"/>
    <property type="evidence" value="ECO:0007669"/>
    <property type="project" value="TreeGrafter"/>
</dbReference>
<keyword evidence="2" id="KW-1133">Transmembrane helix</keyword>
<keyword evidence="2" id="KW-0472">Membrane</keyword>
<evidence type="ECO:0000259" key="3">
    <source>
        <dbReference type="Pfam" id="PF03407"/>
    </source>
</evidence>
<dbReference type="PANTHER" id="PTHR47032">
    <property type="entry name" value="UDP-D-XYLOSE:L-FUCOSE ALPHA-1,3-D-XYLOSYLTRANSFERASE-RELATED"/>
    <property type="match status" value="1"/>
</dbReference>
<accession>A0A7S1ZEN2</accession>
<dbReference type="EMBL" id="HBGN01022643">
    <property type="protein sequence ID" value="CAD9336748.1"/>
    <property type="molecule type" value="Transcribed_RNA"/>
</dbReference>
<feature type="compositionally biased region" description="Polar residues" evidence="1">
    <location>
        <begin position="110"/>
        <end position="119"/>
    </location>
</feature>
<protein>
    <recommendedName>
        <fullName evidence="3">Nucleotide-diphospho-sugar transferase domain-containing protein</fullName>
    </recommendedName>
</protein>